<feature type="compositionally biased region" description="Basic and acidic residues" evidence="3">
    <location>
        <begin position="1330"/>
        <end position="1348"/>
    </location>
</feature>
<dbReference type="STRING" id="6573.A0A210PX57"/>
<feature type="compositionally biased region" description="Polar residues" evidence="3">
    <location>
        <begin position="1998"/>
        <end position="2008"/>
    </location>
</feature>
<evidence type="ECO:0000313" key="6">
    <source>
        <dbReference type="EMBL" id="OWF41087.1"/>
    </source>
</evidence>
<evidence type="ECO:0000256" key="1">
    <source>
        <dbReference type="ARBA" id="ARBA00004123"/>
    </source>
</evidence>
<evidence type="ECO:0000259" key="5">
    <source>
        <dbReference type="Pfam" id="PF16687"/>
    </source>
</evidence>
<feature type="region of interest" description="Disordered" evidence="3">
    <location>
        <begin position="1227"/>
        <end position="1246"/>
    </location>
</feature>
<comment type="subcellular location">
    <subcellularLocation>
        <location evidence="1">Nucleus</location>
    </subcellularLocation>
</comment>
<feature type="compositionally biased region" description="Basic and acidic residues" evidence="3">
    <location>
        <begin position="1766"/>
        <end position="1779"/>
    </location>
</feature>
<evidence type="ECO:0000256" key="3">
    <source>
        <dbReference type="SAM" id="MobiDB-lite"/>
    </source>
</evidence>
<name>A0A210PX57_MIZYE</name>
<feature type="compositionally biased region" description="Polar residues" evidence="3">
    <location>
        <begin position="2016"/>
        <end position="2025"/>
    </location>
</feature>
<feature type="region of interest" description="Disordered" evidence="3">
    <location>
        <begin position="2178"/>
        <end position="2198"/>
    </location>
</feature>
<dbReference type="OrthoDB" id="20729at2759"/>
<feature type="compositionally biased region" description="Polar residues" evidence="3">
    <location>
        <begin position="1980"/>
        <end position="1991"/>
    </location>
</feature>
<feature type="compositionally biased region" description="Basic and acidic residues" evidence="3">
    <location>
        <begin position="1830"/>
        <end position="1840"/>
    </location>
</feature>
<dbReference type="InterPro" id="IPR052620">
    <property type="entry name" value="ELYS/MEL-28_NucAsmblyFactor"/>
</dbReference>
<feature type="compositionally biased region" description="Pro residues" evidence="3">
    <location>
        <begin position="2180"/>
        <end position="2192"/>
    </location>
</feature>
<feature type="region of interest" description="Disordered" evidence="3">
    <location>
        <begin position="2224"/>
        <end position="2259"/>
    </location>
</feature>
<feature type="domain" description="ELYS beta-propeller" evidence="5">
    <location>
        <begin position="23"/>
        <end position="520"/>
    </location>
</feature>
<feature type="region of interest" description="Disordered" evidence="3">
    <location>
        <begin position="1602"/>
        <end position="2103"/>
    </location>
</feature>
<feature type="compositionally biased region" description="Polar residues" evidence="3">
    <location>
        <begin position="2054"/>
        <end position="2071"/>
    </location>
</feature>
<sequence length="2281" mass="254468">MRPGTKPHLVSPLLPYQHGTISNINAGSVIQGAPICAGVSKEGALSWITHGPVVEVVNTKTRDCLASWTFGAILKDSHTSIASVAQYNCNQDFKLLLGVNNSSDNGMLCMFDVGLSKVVKAVEIPHKVTYVEPVTAVGGDYVPVWALNEQLRQFYGIVAVGTEGGLVYLIDMCVDDETDYSDEVMPNRLLFITPRSRDVQQRRIQGASKGQQLCMVLDEEAQCQGEYQYRRCDGTVLKLFNTDDVKVSCMKYIPQTGNLVVGFNFGCFQLWKLHIPVVEYSSRLEVDAVPITHIAYQEPENDPKNFCYLWMARDPSEQQDEGVATTSLYQLAYNKKTWYSNYGAFYEELTSVSLRYELELTSSPLTQGNKTTVSSRIVACYTLEDPNYSTPARLGEDESFEESVHGPDLSLCVMVWESSDGQSTRDTCHLAMFDMNRWYHAQMPATIRNVSGIMDTCPYLACLSLEDAADVAAPDNIIAVHIGTERLRKFTNNSPMPPEQHFYPSSLAFEALMVTESGFVKASYLGTQRQVLASMNKMGPSILLNPKELYGLSVYMGLLPRPLDSATHTPTPLEMREMLLSLALDYNMISFLIKCVQQWAAGEYVHVGCTLKFLLDWAWNKVGTIKNIIDSTCTPLYDWSGITLDQRSVQTLYQCQQKLEYLTSIFKVLLNQAAPTTEQGFVDLQNKLCALTYVTQHLQMVLWFVRVGLLPEHDDADDRTDQRYSYPASNLVHAYRTKRQELHKLHSDLADSDLLMIDGLLSHMGPAVKNLWSREGGEGLYPPPSLHALLSIYLLDDVDLIAKHSVVFYILLDLVSLVHPEQHQQFVDKISKFSKTFAVPQGVVKQVQGCWLLDHSEFEEALSLILNPMVHEEMGRWQHSRIIRALLYQGASKMALRYLSTAQPPLTSPEDVKLKLTVFLASGLTAEALEYQRTYRDQANMHDLLFHLFLGCQQMKTMDQLLQLPLTDAEERQLVEYLTESSEPHSQEVLVLHYLQRARYVEAIQLNERLKQTVFTETSSKARERVAARNAIVDGFMSVLSGVQRKLIFENHNIPKKNAVQRREVRKPKPLSTTVTHNSHTRVVSQASLFLEVADKVREVKLEEDSPEKFSEDAVGPFVCTPITPKPQSRLSISQPVTYPKIHEDPGSGLKGTPWRPAALSTLTPFSSSKSPSTLMSRRRSKIFGAEVLNMLETPKVQRRTPVKKHFSTHATPQSILKVKRFLVRSPSTQLSPSQTGTEDLNQSSVSKPFAKKLGFHEASLPGSPRTVSFIDTPKDLPSAPVPTHLHFSGAKVQRTPKGRRSPVSPPSPRSLKDRSPTPESISRSPKNYAKLDDLRRPPLHEEGKLPHPEIPMDLDEDDITFKFNTGDTDLIQEADESTETFNTQSPLPEDVKGTSPDGATQLSPLGGVIEGVARLPASPEMPTPFTSLRDTHDSPLRLRQSPLMKSLPRSPTVKLSKSPVRGRYTPKYQQYGEGPSRLEEEIVKEKNVISEEKEDPIEIDLTEDEDMVSDDVKNTSIDDRVHNASQIISSSVSPSLKTDRLEESNLESVPLSSESVHSEQSGHQSLFAEADSSNMEVCSSDTQVGQIRHVSFSTELVPAGEIEGLSEPQCSSSTIDSNDNANSQVDDDVQEIISSELVQEENKPLEISIPGNDFIAPLSPSPRKSPRLSRGSEDRDLQSTVPASPKRLSKSPSVSPKRSPKHHKEATKDMSEELVVEVSQTETGSGPSSPRRSPRFSLQLDVSSSPSPTLSPRIPPTPPESGQDSPHKLQDRARKSESRSPTGRSIATPLLTPTRKSVRHQKQEVFISETKPDRDNDPLTSTQQSSQKHIKESLLKMESDGETDPQDPPALLHQVQHVPDVEVPSEEPTTPTRRGRPKKLPNLVIDTYSQEPTTPTRRGRSKAQPTPVVDSTQQEPTTPTRRRSKAQPTPVVDSTQQEPTTPTRRGRSKAWPTPVVDSTQQEPTTPTRRRSKAQPTPVGDSTQQEPTTPTRRGRSKAQPTPDISSKISDIPQEPVTPTRQTRGSRISVDISETVPSTQEQTTPTRRSRRGTSVDTTTELPIPQEPTTPTRRGQKKAGGNTLNNEESVQKTATLLQQSSTSTKTEEFVEASSFTFAEPVLMDFKQDEDVKPSTPLKSFIFSPPITRSRESFYRSQAARKRSSRELELKAEAVTPMSILLPPQPEATPPPQPVPVKKEKKAARKIKKKAVEETVLLVSPIMEEQEQPPRRIVTRQRAKKEDATTKTLRGSEPAKASRLRSKRKPVKLYISTVYCLLFAVLKQ</sequence>
<feature type="region of interest" description="Disordered" evidence="3">
    <location>
        <begin position="1417"/>
        <end position="1436"/>
    </location>
</feature>
<evidence type="ECO:0000256" key="2">
    <source>
        <dbReference type="ARBA" id="ARBA00023242"/>
    </source>
</evidence>
<proteinExistence type="predicted"/>
<dbReference type="EMBL" id="NEDP02005424">
    <property type="protein sequence ID" value="OWF41087.1"/>
    <property type="molecule type" value="Genomic_DNA"/>
</dbReference>
<evidence type="ECO:0000259" key="4">
    <source>
        <dbReference type="Pfam" id="PF13934"/>
    </source>
</evidence>
<feature type="compositionally biased region" description="Polar residues" evidence="3">
    <location>
        <begin position="1888"/>
        <end position="1897"/>
    </location>
</feature>
<comment type="caution">
    <text evidence="6">The sequence shown here is derived from an EMBL/GenBank/DDBJ whole genome shotgun (WGS) entry which is preliminary data.</text>
</comment>
<dbReference type="PANTHER" id="PTHR21583:SF8">
    <property type="entry name" value="PROTEIN ELYS"/>
    <property type="match status" value="1"/>
</dbReference>
<feature type="region of interest" description="Disordered" evidence="3">
    <location>
        <begin position="1532"/>
        <end position="1565"/>
    </location>
</feature>
<feature type="compositionally biased region" description="Low complexity" evidence="3">
    <location>
        <begin position="2089"/>
        <end position="2102"/>
    </location>
</feature>
<dbReference type="GO" id="GO:0005634">
    <property type="term" value="C:nucleus"/>
    <property type="evidence" value="ECO:0007669"/>
    <property type="project" value="UniProtKB-SubCell"/>
</dbReference>
<feature type="compositionally biased region" description="Polar residues" evidence="3">
    <location>
        <begin position="1547"/>
        <end position="1565"/>
    </location>
</feature>
<dbReference type="PANTHER" id="PTHR21583">
    <property type="entry name" value="ELYS PROTEIN"/>
    <property type="match status" value="1"/>
</dbReference>
<feature type="compositionally biased region" description="Polar residues" evidence="3">
    <location>
        <begin position="1609"/>
        <end position="1625"/>
    </location>
</feature>
<dbReference type="InterPro" id="IPR025151">
    <property type="entry name" value="ELYS_dom"/>
</dbReference>
<dbReference type="InterPro" id="IPR032040">
    <property type="entry name" value="ELYS-bb"/>
</dbReference>
<feature type="compositionally biased region" description="Low complexity" evidence="3">
    <location>
        <begin position="1685"/>
        <end position="1698"/>
    </location>
</feature>
<feature type="region of interest" description="Disordered" evidence="3">
    <location>
        <begin position="1378"/>
        <end position="1405"/>
    </location>
</feature>
<dbReference type="Pfam" id="PF13934">
    <property type="entry name" value="ELYS"/>
    <property type="match status" value="1"/>
</dbReference>
<feature type="compositionally biased region" description="Polar residues" evidence="3">
    <location>
        <begin position="1933"/>
        <end position="1944"/>
    </location>
</feature>
<protein>
    <submittedName>
        <fullName evidence="6">Protein ELYS</fullName>
    </submittedName>
</protein>
<dbReference type="Proteomes" id="UP000242188">
    <property type="component" value="Unassembled WGS sequence"/>
</dbReference>
<feature type="domain" description="ELYS-like" evidence="4">
    <location>
        <begin position="755"/>
        <end position="980"/>
    </location>
</feature>
<organism evidence="6 7">
    <name type="scientific">Mizuhopecten yessoensis</name>
    <name type="common">Japanese scallop</name>
    <name type="synonym">Patinopecten yessoensis</name>
    <dbReference type="NCBI Taxonomy" id="6573"/>
    <lineage>
        <taxon>Eukaryota</taxon>
        <taxon>Metazoa</taxon>
        <taxon>Spiralia</taxon>
        <taxon>Lophotrochozoa</taxon>
        <taxon>Mollusca</taxon>
        <taxon>Bivalvia</taxon>
        <taxon>Autobranchia</taxon>
        <taxon>Pteriomorphia</taxon>
        <taxon>Pectinida</taxon>
        <taxon>Pectinoidea</taxon>
        <taxon>Pectinidae</taxon>
        <taxon>Mizuhopecten</taxon>
    </lineage>
</organism>
<feature type="compositionally biased region" description="Polar residues" evidence="3">
    <location>
        <begin position="1819"/>
        <end position="1828"/>
    </location>
</feature>
<keyword evidence="7" id="KW-1185">Reference proteome</keyword>
<accession>A0A210PX57</accession>
<gene>
    <name evidence="6" type="ORF">KP79_PYT21026</name>
</gene>
<evidence type="ECO:0000313" key="7">
    <source>
        <dbReference type="Proteomes" id="UP000242188"/>
    </source>
</evidence>
<feature type="compositionally biased region" description="Low complexity" evidence="3">
    <location>
        <begin position="1744"/>
        <end position="1753"/>
    </location>
</feature>
<reference evidence="6 7" key="1">
    <citation type="journal article" date="2017" name="Nat. Ecol. Evol.">
        <title>Scallop genome provides insights into evolution of bilaterian karyotype and development.</title>
        <authorList>
            <person name="Wang S."/>
            <person name="Zhang J."/>
            <person name="Jiao W."/>
            <person name="Li J."/>
            <person name="Xun X."/>
            <person name="Sun Y."/>
            <person name="Guo X."/>
            <person name="Huan P."/>
            <person name="Dong B."/>
            <person name="Zhang L."/>
            <person name="Hu X."/>
            <person name="Sun X."/>
            <person name="Wang J."/>
            <person name="Zhao C."/>
            <person name="Wang Y."/>
            <person name="Wang D."/>
            <person name="Huang X."/>
            <person name="Wang R."/>
            <person name="Lv J."/>
            <person name="Li Y."/>
            <person name="Zhang Z."/>
            <person name="Liu B."/>
            <person name="Lu W."/>
            <person name="Hui Y."/>
            <person name="Liang J."/>
            <person name="Zhou Z."/>
            <person name="Hou R."/>
            <person name="Li X."/>
            <person name="Liu Y."/>
            <person name="Li H."/>
            <person name="Ning X."/>
            <person name="Lin Y."/>
            <person name="Zhao L."/>
            <person name="Xing Q."/>
            <person name="Dou J."/>
            <person name="Li Y."/>
            <person name="Mao J."/>
            <person name="Guo H."/>
            <person name="Dou H."/>
            <person name="Li T."/>
            <person name="Mu C."/>
            <person name="Jiang W."/>
            <person name="Fu Q."/>
            <person name="Fu X."/>
            <person name="Miao Y."/>
            <person name="Liu J."/>
            <person name="Yu Q."/>
            <person name="Li R."/>
            <person name="Liao H."/>
            <person name="Li X."/>
            <person name="Kong Y."/>
            <person name="Jiang Z."/>
            <person name="Chourrout D."/>
            <person name="Li R."/>
            <person name="Bao Z."/>
        </authorList>
    </citation>
    <scope>NUCLEOTIDE SEQUENCE [LARGE SCALE GENOMIC DNA]</scope>
    <source>
        <strain evidence="6 7">PY_sf001</strain>
    </source>
</reference>
<keyword evidence="2" id="KW-0539">Nucleus</keyword>
<feature type="region of interest" description="Disordered" evidence="3">
    <location>
        <begin position="1257"/>
        <end position="1355"/>
    </location>
</feature>
<dbReference type="Pfam" id="PF16687">
    <property type="entry name" value="ELYS-bb"/>
    <property type="match status" value="1"/>
</dbReference>